<accession>A0A2U2AU49</accession>
<evidence type="ECO:0000313" key="2">
    <source>
        <dbReference type="EMBL" id="PWD88248.1"/>
    </source>
</evidence>
<proteinExistence type="predicted"/>
<keyword evidence="1" id="KW-1133">Transmembrane helix</keyword>
<dbReference type="Proteomes" id="UP000245217">
    <property type="component" value="Unassembled WGS sequence"/>
</dbReference>
<protein>
    <submittedName>
        <fullName evidence="2">Uncharacterized protein</fullName>
    </submittedName>
</protein>
<comment type="caution">
    <text evidence="2">The sequence shown here is derived from an EMBL/GenBank/DDBJ whole genome shotgun (WGS) entry which is preliminary data.</text>
</comment>
<gene>
    <name evidence="2" type="ORF">DC077_03000</name>
    <name evidence="3" type="ORF">DC078_03745</name>
</gene>
<keyword evidence="1" id="KW-0812">Transmembrane</keyword>
<organism evidence="2 4">
    <name type="scientific">Ignatzschineria cameli</name>
    <dbReference type="NCBI Taxonomy" id="2182793"/>
    <lineage>
        <taxon>Bacteria</taxon>
        <taxon>Pseudomonadati</taxon>
        <taxon>Pseudomonadota</taxon>
        <taxon>Gammaproteobacteria</taxon>
        <taxon>Cardiobacteriales</taxon>
        <taxon>Ignatzschineriaceae</taxon>
        <taxon>Ignatzschineria</taxon>
    </lineage>
</organism>
<keyword evidence="5" id="KW-1185">Reference proteome</keyword>
<dbReference type="AlphaFoldDB" id="A0A2U2AU49"/>
<dbReference type="OrthoDB" id="10007446at2"/>
<feature type="transmembrane region" description="Helical" evidence="1">
    <location>
        <begin position="33"/>
        <end position="53"/>
    </location>
</feature>
<evidence type="ECO:0000256" key="1">
    <source>
        <dbReference type="SAM" id="Phobius"/>
    </source>
</evidence>
<dbReference type="RefSeq" id="WP_109201245.1">
    <property type="nucleotide sequence ID" value="NZ_QEWS01000002.1"/>
</dbReference>
<reference evidence="4 5" key="2">
    <citation type="submission" date="2018-05" db="EMBL/GenBank/DDBJ databases">
        <title>Ignatzschineria dubaiensis sp. nov., isolated from necrotic foot tissues of dromedaries (Camelus dromedarius) and associated maggots in Dubai, United Arab Emirates.</title>
        <authorList>
            <person name="Tsang C.C."/>
            <person name="Tang J.Y.M."/>
            <person name="Fong J.Y.H."/>
            <person name="Kinne J."/>
            <person name="Lee H.H."/>
            <person name="Joseph M."/>
            <person name="Jose S."/>
            <person name="Schuster R.K."/>
            <person name="Tang Y."/>
            <person name="Sivakumar S."/>
            <person name="Chen J.H.K."/>
            <person name="Teng J.L.L."/>
            <person name="Lau S.K.P."/>
            <person name="Wernery U."/>
            <person name="Woo P.C.Y."/>
        </authorList>
    </citation>
    <scope>NUCLEOTIDE SEQUENCE [LARGE SCALE GENOMIC DNA]</scope>
    <source>
        <strain evidence="4">UAE-HKU57</strain>
        <strain evidence="5">UAE-HKU58</strain>
    </source>
</reference>
<keyword evidence="1" id="KW-0472">Membrane</keyword>
<dbReference type="EMBL" id="QEWV01000002">
    <property type="protein sequence ID" value="PWD93939.1"/>
    <property type="molecule type" value="Genomic_DNA"/>
</dbReference>
<name>A0A2U2AU49_9GAMM</name>
<evidence type="ECO:0000313" key="3">
    <source>
        <dbReference type="EMBL" id="PWD93939.1"/>
    </source>
</evidence>
<sequence>MKQALIELKQFFKRDLNEFHWYDYCQLSAKSRWILLVILLLLLSYILLSWTPLKIDFGQRSMELQLQERYQRELDFLIEYREAQVQLINDPIFFALKSEIEQQFDQWKQRGSLADHFYHLFSKKGLEIISLTPTYEREEGGEGWKIELQVCGDPSLLLNTLLIFTQQYRHYFPEIERWNLAGNKNACTTNLPAGDMLEVVLIFYDFFTLKEEWISQNITLSSTWMPLKANDIITHLLSTRSTLQQWSERVAQSLFTELEDKTLKESSLPFITHLSYNKLSDGEMKSPLDSSSAIDWRVGEVNDGIRFLGLVFREEALAQPLGRRKANLFNISNEIKERGVALFRLNEGQTVALALTFLTSNGIEVDFYNNRLRLSDIKLIDLLREKAHERQ</sequence>
<dbReference type="EMBL" id="QEWW01000001">
    <property type="protein sequence ID" value="PWD88248.1"/>
    <property type="molecule type" value="Genomic_DNA"/>
</dbReference>
<reference evidence="2" key="1">
    <citation type="journal article" date="2018" name="Genome Announc.">
        <title>Ignatzschineria cameli sp. nov., isolated from necrotic foot tissue of dromedaries (Camelus dromedarius) and associated maggots (Wohlfahrtia species) in Dubai.</title>
        <authorList>
            <person name="Tsang C.C."/>
            <person name="Tang J.Y."/>
            <person name="Fong J.Y."/>
            <person name="Kinne J."/>
            <person name="Lee H.H."/>
            <person name="Joseph M."/>
            <person name="Jose S."/>
            <person name="Schuster R.K."/>
            <person name="Tang Y."/>
            <person name="Sivakumar S."/>
            <person name="Chen J.H."/>
            <person name="Teng J.L."/>
            <person name="Lau S.K."/>
            <person name="Wernery U."/>
            <person name="Woo P.C."/>
        </authorList>
    </citation>
    <scope>NUCLEOTIDE SEQUENCE</scope>
    <source>
        <strain evidence="2">UAE-HKU57</strain>
        <strain evidence="3">UAE-HKU58</strain>
    </source>
</reference>
<evidence type="ECO:0000313" key="4">
    <source>
        <dbReference type="Proteomes" id="UP000245059"/>
    </source>
</evidence>
<dbReference type="Proteomes" id="UP000245059">
    <property type="component" value="Unassembled WGS sequence"/>
</dbReference>
<evidence type="ECO:0000313" key="5">
    <source>
        <dbReference type="Proteomes" id="UP000245217"/>
    </source>
</evidence>